<dbReference type="Pfam" id="PF02643">
    <property type="entry name" value="DUF192"/>
    <property type="match status" value="1"/>
</dbReference>
<gene>
    <name evidence="2" type="ORF">NFI88_13025</name>
</gene>
<sequence>MTACRRQWLVALALCGAVAGGASAAVAQDAGEPTAAQPTLPKEKLVIVGGDGTRHEFQVELARTPREQEVGLMFRPSIPADGGMLFPWDSVRPVQMWMKNCPVPEDMVFINPDGTIRTIAENTVPRSLAVVDSDGPVAATLELQGGLTGRLGIRVGDKVEAKSLSGGRT</sequence>
<comment type="caution">
    <text evidence="2">The sequence shown here is derived from an EMBL/GenBank/DDBJ whole genome shotgun (WGS) entry which is preliminary data.</text>
</comment>
<dbReference type="Proteomes" id="UP001524547">
    <property type="component" value="Unassembled WGS sequence"/>
</dbReference>
<evidence type="ECO:0000313" key="3">
    <source>
        <dbReference type="Proteomes" id="UP001524547"/>
    </source>
</evidence>
<proteinExistence type="predicted"/>
<evidence type="ECO:0000256" key="1">
    <source>
        <dbReference type="SAM" id="SignalP"/>
    </source>
</evidence>
<dbReference type="EMBL" id="JAMZEJ010000007">
    <property type="protein sequence ID" value="MCQ8241757.1"/>
    <property type="molecule type" value="Genomic_DNA"/>
</dbReference>
<evidence type="ECO:0000313" key="2">
    <source>
        <dbReference type="EMBL" id="MCQ8241757.1"/>
    </source>
</evidence>
<feature type="signal peptide" evidence="1">
    <location>
        <begin position="1"/>
        <end position="24"/>
    </location>
</feature>
<dbReference type="PANTHER" id="PTHR37953">
    <property type="entry name" value="UPF0127 PROTEIN MJ1496"/>
    <property type="match status" value="1"/>
</dbReference>
<dbReference type="InterPro" id="IPR038695">
    <property type="entry name" value="Saro_0823-like_sf"/>
</dbReference>
<dbReference type="InterPro" id="IPR003795">
    <property type="entry name" value="DUF192"/>
</dbReference>
<dbReference type="RefSeq" id="WP_422920496.1">
    <property type="nucleotide sequence ID" value="NZ_JAMZEJ010000007.1"/>
</dbReference>
<dbReference type="Gene3D" id="2.60.120.1140">
    <property type="entry name" value="Protein of unknown function DUF192"/>
    <property type="match status" value="1"/>
</dbReference>
<protein>
    <submittedName>
        <fullName evidence="2">DUF192 domain-containing protein</fullName>
    </submittedName>
</protein>
<feature type="chain" id="PRO_5046585201" evidence="1">
    <location>
        <begin position="25"/>
        <end position="169"/>
    </location>
</feature>
<accession>A0ABT1VZK1</accession>
<reference evidence="2 3" key="1">
    <citation type="submission" date="2022-06" db="EMBL/GenBank/DDBJ databases">
        <title>Rhizosaccharibacter gen. nov. sp. nov. KSS12, endophytic bacteria isolated from sugarcane.</title>
        <authorList>
            <person name="Pitiwittayakul N."/>
        </authorList>
    </citation>
    <scope>NUCLEOTIDE SEQUENCE [LARGE SCALE GENOMIC DNA]</scope>
    <source>
        <strain evidence="2 3">KSS12</strain>
    </source>
</reference>
<dbReference type="PANTHER" id="PTHR37953:SF1">
    <property type="entry name" value="UPF0127 PROTEIN MJ1496"/>
    <property type="match status" value="1"/>
</dbReference>
<keyword evidence="1" id="KW-0732">Signal</keyword>
<name>A0ABT1VZK1_9PROT</name>
<keyword evidence="3" id="KW-1185">Reference proteome</keyword>
<organism evidence="2 3">
    <name type="scientific">Rhizosaccharibacter radicis</name>
    <dbReference type="NCBI Taxonomy" id="2782605"/>
    <lineage>
        <taxon>Bacteria</taxon>
        <taxon>Pseudomonadati</taxon>
        <taxon>Pseudomonadota</taxon>
        <taxon>Alphaproteobacteria</taxon>
        <taxon>Acetobacterales</taxon>
        <taxon>Acetobacteraceae</taxon>
        <taxon>Rhizosaccharibacter</taxon>
    </lineage>
</organism>